<dbReference type="GO" id="GO:0006508">
    <property type="term" value="P:proteolysis"/>
    <property type="evidence" value="ECO:0007669"/>
    <property type="project" value="InterPro"/>
</dbReference>
<dbReference type="PROSITE" id="PS51892">
    <property type="entry name" value="SUBTILASE"/>
    <property type="match status" value="1"/>
</dbReference>
<dbReference type="SUPFAM" id="SSF52743">
    <property type="entry name" value="Subtilisin-like"/>
    <property type="match status" value="1"/>
</dbReference>
<proteinExistence type="predicted"/>
<reference evidence="2" key="1">
    <citation type="journal article" date="2014" name="Genome Biol. Evol.">
        <title>Pangenome evidence for extensive interdomain horizontal transfer affecting lineage core and shell genes in uncultured planktonic thaumarchaeota and euryarchaeota.</title>
        <authorList>
            <person name="Deschamps P."/>
            <person name="Zivanovic Y."/>
            <person name="Moreira D."/>
            <person name="Rodriguez-Valera F."/>
            <person name="Lopez-Garcia P."/>
        </authorList>
    </citation>
    <scope>NUCLEOTIDE SEQUENCE</scope>
</reference>
<dbReference type="InterPro" id="IPR036852">
    <property type="entry name" value="Peptidase_S8/S53_dom_sf"/>
</dbReference>
<organism evidence="2">
    <name type="scientific">uncultured marine thaumarchaeote KM3_12_C10</name>
    <dbReference type="NCBI Taxonomy" id="1455998"/>
    <lineage>
        <taxon>Archaea</taxon>
        <taxon>Nitrososphaerota</taxon>
        <taxon>environmental samples</taxon>
    </lineage>
</organism>
<accession>A0A075GDP1</accession>
<evidence type="ECO:0000256" key="1">
    <source>
        <dbReference type="SAM" id="Phobius"/>
    </source>
</evidence>
<evidence type="ECO:0000313" key="2">
    <source>
        <dbReference type="EMBL" id="AIF00132.1"/>
    </source>
</evidence>
<dbReference type="EMBL" id="KF900582">
    <property type="protein sequence ID" value="AIF00132.1"/>
    <property type="molecule type" value="Genomic_DNA"/>
</dbReference>
<keyword evidence="1" id="KW-0472">Membrane</keyword>
<keyword evidence="1" id="KW-1133">Transmembrane helix</keyword>
<protein>
    <submittedName>
        <fullName evidence="2">Peptidase S8 and S53 subtilisin kexin sedolisin</fullName>
    </submittedName>
</protein>
<keyword evidence="1" id="KW-0812">Transmembrane</keyword>
<dbReference type="GO" id="GO:0004252">
    <property type="term" value="F:serine-type endopeptidase activity"/>
    <property type="evidence" value="ECO:0007669"/>
    <property type="project" value="InterPro"/>
</dbReference>
<dbReference type="AlphaFoldDB" id="A0A075GDP1"/>
<dbReference type="Gene3D" id="3.40.50.200">
    <property type="entry name" value="Peptidase S8/S53 domain"/>
    <property type="match status" value="1"/>
</dbReference>
<name>A0A075GDP1_9ARCH</name>
<sequence>MSAPIVSGTAALVIQSLNENSDSFSTFDVKNILMSTAKDMQNDAFTQGSGMVDSLEAIRFTNGEGGVFQVHNTASSKNLYSILELPLKNLNYTTFGMSSPSITLDEFTQTSWFGGRLNPGDVSQATFKIENPTNHTLNINVIPQKLQLIEKLSYDGFTEPQSKDSYFNETDTFAPNYIHLRSLADSAKITSNFVKDIPADSSLMVLNANFSFDQFMNKTDPIYANDLKISSLYLYDWKDKNHDSEISSEELSLVNRGGSWGTNQELRVTEPITQFANQPVIGIYPVPERYSFWGGPINQNSTSMNYTLSASYFKKTNWNEIDIDKQTITIPANQTVVVNAQISTHENQKTGIYDGFLTFEGEHHTTNVPVSYVVAEKVTKDSPLIFVGSNEDVLYNNDYVKGAFDMTNRYMAGDWRQYYLDIDDNTINSASIELSWKNKDTNFSAFVLDPQGKIIGTNMPTGVFGHFMNWASLDWLGNSPFSQGGGFFPVKNKDDTSSLIFAPINQTGTYSLLIHSTLFEGKNTTEPIAFVAKFSTLTTDQKAPEIIIESNEFLKSNDIINPIIIEDNLSSIIYTLDGNLIHIDDAGIDISTLDDGIHTLTANAIDKFGLESSETLEFIVDTIPPNVELLSNNNTAVSKRIDIQVSISDKNLSESDYLSYLLPNGERIVDEKLYSFDTRSLDEGKYIIEISAQDKANNIISSKILFEVDYSVIDLPKSSISADPFENSESDNNNLFIIILGIIAVVIVSVLVILKQKSKITQKN</sequence>
<feature type="transmembrane region" description="Helical" evidence="1">
    <location>
        <begin position="735"/>
        <end position="754"/>
    </location>
</feature>